<dbReference type="Gene3D" id="3.40.190.10">
    <property type="entry name" value="Periplasmic binding protein-like II"/>
    <property type="match status" value="2"/>
</dbReference>
<name>A0A7X4HF18_9BURK</name>
<dbReference type="Proteomes" id="UP000450676">
    <property type="component" value="Unassembled WGS sequence"/>
</dbReference>
<keyword evidence="1" id="KW-0732">Signal</keyword>
<reference evidence="2 3" key="1">
    <citation type="submission" date="2019-12" db="EMBL/GenBank/DDBJ databases">
        <title>Novel species isolated from a subtropical stream in China.</title>
        <authorList>
            <person name="Lu H."/>
        </authorList>
    </citation>
    <scope>NUCLEOTIDE SEQUENCE [LARGE SCALE GENOMIC DNA]</scope>
    <source>
        <strain evidence="2 3">FT127W</strain>
    </source>
</reference>
<gene>
    <name evidence="2" type="ORF">GTP77_16665</name>
</gene>
<evidence type="ECO:0000313" key="3">
    <source>
        <dbReference type="Proteomes" id="UP000450676"/>
    </source>
</evidence>
<evidence type="ECO:0008006" key="4">
    <source>
        <dbReference type="Google" id="ProtNLM"/>
    </source>
</evidence>
<proteinExistence type="predicted"/>
<dbReference type="EMBL" id="WWCU01000018">
    <property type="protein sequence ID" value="MYN08960.1"/>
    <property type="molecule type" value="Genomic_DNA"/>
</dbReference>
<evidence type="ECO:0000313" key="2">
    <source>
        <dbReference type="EMBL" id="MYN08960.1"/>
    </source>
</evidence>
<sequence length="254" mass="28397">MVRRMCVLLAVLFALPAQAEGTPARFRYCSLDIDYPPYSRLDGSGHLQYLMALAVRSTGVEFDLRVAPRRRCIEELRTGLVDGMIGGYTPERAGIAVFPMAGMLPDADKAVATPRYYTYRKKGAPLQWDGVRFSGLGEGRIGVESGFTVIIEQLQRLQVRYDDNAKSLGPNFGKLAAGRLEGVIAMEAEAEQLIARSYAGLLERAGRPFDETPLYLMLSRPFHARHPAYAARLWQTLQDHRASVGYRQYQQTHP</sequence>
<feature type="signal peptide" evidence="1">
    <location>
        <begin position="1"/>
        <end position="19"/>
    </location>
</feature>
<comment type="caution">
    <text evidence="2">The sequence shown here is derived from an EMBL/GenBank/DDBJ whole genome shotgun (WGS) entry which is preliminary data.</text>
</comment>
<evidence type="ECO:0000256" key="1">
    <source>
        <dbReference type="SAM" id="SignalP"/>
    </source>
</evidence>
<accession>A0A7X4HF18</accession>
<dbReference type="AlphaFoldDB" id="A0A7X4HF18"/>
<dbReference type="RefSeq" id="WP_161073273.1">
    <property type="nucleotide sequence ID" value="NZ_CP086370.1"/>
</dbReference>
<protein>
    <recommendedName>
        <fullName evidence="4">Transporter substrate-binding domain-containing protein</fullName>
    </recommendedName>
</protein>
<organism evidence="2 3">
    <name type="scientific">Pseudoduganella aquatica</name>
    <dbReference type="NCBI Taxonomy" id="2660641"/>
    <lineage>
        <taxon>Bacteria</taxon>
        <taxon>Pseudomonadati</taxon>
        <taxon>Pseudomonadota</taxon>
        <taxon>Betaproteobacteria</taxon>
        <taxon>Burkholderiales</taxon>
        <taxon>Oxalobacteraceae</taxon>
        <taxon>Telluria group</taxon>
        <taxon>Pseudoduganella</taxon>
    </lineage>
</organism>
<dbReference type="SUPFAM" id="SSF53850">
    <property type="entry name" value="Periplasmic binding protein-like II"/>
    <property type="match status" value="1"/>
</dbReference>
<feature type="chain" id="PRO_5031535023" description="Transporter substrate-binding domain-containing protein" evidence="1">
    <location>
        <begin position="20"/>
        <end position="254"/>
    </location>
</feature>
<keyword evidence="3" id="KW-1185">Reference proteome</keyword>